<feature type="region of interest" description="Disordered" evidence="1">
    <location>
        <begin position="1"/>
        <end position="29"/>
    </location>
</feature>
<evidence type="ECO:0000313" key="2">
    <source>
        <dbReference type="EMBL" id="GAA5503945.1"/>
    </source>
</evidence>
<reference evidence="2 3" key="1">
    <citation type="submission" date="2024-02" db="EMBL/GenBank/DDBJ databases">
        <title>Deinococcus xinjiangensis NBRC 107630.</title>
        <authorList>
            <person name="Ichikawa N."/>
            <person name="Katano-Makiyama Y."/>
            <person name="Hidaka K."/>
        </authorList>
    </citation>
    <scope>NUCLEOTIDE SEQUENCE [LARGE SCALE GENOMIC DNA]</scope>
    <source>
        <strain evidence="2 3">NBRC 107630</strain>
    </source>
</reference>
<comment type="caution">
    <text evidence="2">The sequence shown here is derived from an EMBL/GenBank/DDBJ whole genome shotgun (WGS) entry which is preliminary data.</text>
</comment>
<name>A0ABP9VI52_9DEIO</name>
<gene>
    <name evidence="2" type="ORF">Dxin01_03713</name>
</gene>
<evidence type="ECO:0000256" key="1">
    <source>
        <dbReference type="SAM" id="MobiDB-lite"/>
    </source>
</evidence>
<dbReference type="Proteomes" id="UP001458946">
    <property type="component" value="Unassembled WGS sequence"/>
</dbReference>
<dbReference type="EMBL" id="BAABRN010000076">
    <property type="protein sequence ID" value="GAA5503945.1"/>
    <property type="molecule type" value="Genomic_DNA"/>
</dbReference>
<protein>
    <submittedName>
        <fullName evidence="2">Uncharacterized protein</fullName>
    </submittedName>
</protein>
<proteinExistence type="predicted"/>
<sequence>MVFEPPKPKGPQPQPQPYEGKQGHLTLEG</sequence>
<keyword evidence="3" id="KW-1185">Reference proteome</keyword>
<organism evidence="2 3">
    <name type="scientific">Deinococcus xinjiangensis</name>
    <dbReference type="NCBI Taxonomy" id="457454"/>
    <lineage>
        <taxon>Bacteria</taxon>
        <taxon>Thermotogati</taxon>
        <taxon>Deinococcota</taxon>
        <taxon>Deinococci</taxon>
        <taxon>Deinococcales</taxon>
        <taxon>Deinococcaceae</taxon>
        <taxon>Deinococcus</taxon>
    </lineage>
</organism>
<accession>A0ABP9VI52</accession>
<evidence type="ECO:0000313" key="3">
    <source>
        <dbReference type="Proteomes" id="UP001458946"/>
    </source>
</evidence>